<dbReference type="Proteomes" id="UP000021369">
    <property type="component" value="Unassembled WGS sequence"/>
</dbReference>
<keyword evidence="3" id="KW-1185">Reference proteome</keyword>
<comment type="caution">
    <text evidence="2">The sequence shown here is derived from an EMBL/GenBank/DDBJ whole genome shotgun (WGS) entry which is preliminary data.</text>
</comment>
<evidence type="ECO:0000256" key="1">
    <source>
        <dbReference type="SAM" id="MobiDB-lite"/>
    </source>
</evidence>
<dbReference type="PATRIC" id="fig|1341156.4.peg.2522"/>
<proteinExistence type="predicted"/>
<sequence>MPVNTEKTTAAKKSVTRKAVTKEDTANKTPTIKEEPIRKKQIPLDTMVACTNLFPGTLIYISRKQNGYEITWENQGDVDYLELGELVSMRNSQRAFFEKNWIGIDDDDILEYLGVSKFYNHALTYDELNELLDLPFSEMSEKIKLMPKGMRSNLKIQLAKKIRNKEIDSIRTIDFLKSELGIITD</sequence>
<dbReference type="AlphaFoldDB" id="A0A011VTF9"/>
<reference evidence="2 3" key="1">
    <citation type="submission" date="2013-06" db="EMBL/GenBank/DDBJ databases">
        <title>Rumen cellulosomics: divergent fiber-degrading strategies revealed by comparative genome-wide analysis of six Ruminococcal strains.</title>
        <authorList>
            <person name="Dassa B."/>
            <person name="Borovok I."/>
            <person name="Lamed R."/>
            <person name="Flint H."/>
            <person name="Yeoman C.J."/>
            <person name="White B."/>
            <person name="Bayer E.A."/>
        </authorList>
    </citation>
    <scope>NUCLEOTIDE SEQUENCE [LARGE SCALE GENOMIC DNA]</scope>
    <source>
        <strain evidence="2 3">SY3</strain>
    </source>
</reference>
<dbReference type="RefSeq" id="WP_051506612.1">
    <property type="nucleotide sequence ID" value="NZ_JEOB01000004.1"/>
</dbReference>
<feature type="compositionally biased region" description="Basic and acidic residues" evidence="1">
    <location>
        <begin position="20"/>
        <end position="32"/>
    </location>
</feature>
<dbReference type="OrthoDB" id="2087103at2"/>
<protein>
    <submittedName>
        <fullName evidence="2">Uncharacterized protein</fullName>
    </submittedName>
</protein>
<feature type="region of interest" description="Disordered" evidence="1">
    <location>
        <begin position="1"/>
        <end position="32"/>
    </location>
</feature>
<organism evidence="2 3">
    <name type="scientific">Ruminococcus albus SY3</name>
    <dbReference type="NCBI Taxonomy" id="1341156"/>
    <lineage>
        <taxon>Bacteria</taxon>
        <taxon>Bacillati</taxon>
        <taxon>Bacillota</taxon>
        <taxon>Clostridia</taxon>
        <taxon>Eubacteriales</taxon>
        <taxon>Oscillospiraceae</taxon>
        <taxon>Ruminococcus</taxon>
    </lineage>
</organism>
<dbReference type="EMBL" id="JEOB01000004">
    <property type="protein sequence ID" value="EXM38506.1"/>
    <property type="molecule type" value="Genomic_DNA"/>
</dbReference>
<evidence type="ECO:0000313" key="2">
    <source>
        <dbReference type="EMBL" id="EXM38506.1"/>
    </source>
</evidence>
<accession>A0A011VTF9</accession>
<gene>
    <name evidence="2" type="ORF">RASY3_14305</name>
</gene>
<evidence type="ECO:0000313" key="3">
    <source>
        <dbReference type="Proteomes" id="UP000021369"/>
    </source>
</evidence>
<name>A0A011VTF9_RUMAL</name>